<reference evidence="1 2" key="1">
    <citation type="submission" date="2015-07" db="EMBL/GenBank/DDBJ databases">
        <title>The genome of Melipona quadrifasciata.</title>
        <authorList>
            <person name="Pan H."/>
            <person name="Kapheim K."/>
        </authorList>
    </citation>
    <scope>NUCLEOTIDE SEQUENCE [LARGE SCALE GENOMIC DNA]</scope>
    <source>
        <strain evidence="1">0111107301</strain>
        <tissue evidence="1">Whole body</tissue>
    </source>
</reference>
<name>A0A0M8ZWX4_9HYME</name>
<evidence type="ECO:0000313" key="1">
    <source>
        <dbReference type="EMBL" id="KOX72597.1"/>
    </source>
</evidence>
<accession>A0A0M8ZWX4</accession>
<dbReference type="AlphaFoldDB" id="A0A0M8ZWX4"/>
<evidence type="ECO:0000313" key="2">
    <source>
        <dbReference type="Proteomes" id="UP000053105"/>
    </source>
</evidence>
<dbReference type="Proteomes" id="UP000053105">
    <property type="component" value="Unassembled WGS sequence"/>
</dbReference>
<keyword evidence="2" id="KW-1185">Reference proteome</keyword>
<organism evidence="1 2">
    <name type="scientific">Melipona quadrifasciata</name>
    <dbReference type="NCBI Taxonomy" id="166423"/>
    <lineage>
        <taxon>Eukaryota</taxon>
        <taxon>Metazoa</taxon>
        <taxon>Ecdysozoa</taxon>
        <taxon>Arthropoda</taxon>
        <taxon>Hexapoda</taxon>
        <taxon>Insecta</taxon>
        <taxon>Pterygota</taxon>
        <taxon>Neoptera</taxon>
        <taxon>Endopterygota</taxon>
        <taxon>Hymenoptera</taxon>
        <taxon>Apocrita</taxon>
        <taxon>Aculeata</taxon>
        <taxon>Apoidea</taxon>
        <taxon>Anthophila</taxon>
        <taxon>Apidae</taxon>
        <taxon>Melipona</taxon>
    </lineage>
</organism>
<sequence length="52" mass="6208">MSFERAIIRLHVFDILTELVVALIADRFSDRHFIRITRVIADNVGTFRRNHR</sequence>
<proteinExistence type="predicted"/>
<protein>
    <submittedName>
        <fullName evidence="1">Uncharacterized protein</fullName>
    </submittedName>
</protein>
<gene>
    <name evidence="1" type="ORF">WN51_01810</name>
</gene>
<dbReference type="EMBL" id="KQ435816">
    <property type="protein sequence ID" value="KOX72597.1"/>
    <property type="molecule type" value="Genomic_DNA"/>
</dbReference>